<accession>A0A6A3JCZ9</accession>
<dbReference type="AlphaFoldDB" id="A0A6A3JCZ9"/>
<dbReference type="EMBL" id="QXFV01002125">
    <property type="protein sequence ID" value="KAE8992451.1"/>
    <property type="molecule type" value="Genomic_DNA"/>
</dbReference>
<evidence type="ECO:0000313" key="2">
    <source>
        <dbReference type="Proteomes" id="UP000429607"/>
    </source>
</evidence>
<evidence type="ECO:0000313" key="1">
    <source>
        <dbReference type="EMBL" id="KAE8992451.1"/>
    </source>
</evidence>
<dbReference type="Proteomes" id="UP000429607">
    <property type="component" value="Unassembled WGS sequence"/>
</dbReference>
<sequence length="98" mass="10538">MEVAWEGAKVLRWGIGYPTVIQSGPSPDNDPFCWDCDLGGRCAAANYVARAGSIGAGVTPSAYDLFMMVFHAVKVLPMFYSGTVTVEKSPDFRKVVCG</sequence>
<protein>
    <submittedName>
        <fullName evidence="1">Uncharacterized protein</fullName>
    </submittedName>
</protein>
<proteinExistence type="predicted"/>
<gene>
    <name evidence="1" type="ORF">PR001_g20935</name>
</gene>
<organism evidence="1 2">
    <name type="scientific">Phytophthora rubi</name>
    <dbReference type="NCBI Taxonomy" id="129364"/>
    <lineage>
        <taxon>Eukaryota</taxon>
        <taxon>Sar</taxon>
        <taxon>Stramenopiles</taxon>
        <taxon>Oomycota</taxon>
        <taxon>Peronosporomycetes</taxon>
        <taxon>Peronosporales</taxon>
        <taxon>Peronosporaceae</taxon>
        <taxon>Phytophthora</taxon>
    </lineage>
</organism>
<reference evidence="1 2" key="1">
    <citation type="submission" date="2018-09" db="EMBL/GenBank/DDBJ databases">
        <title>Genomic investigation of the strawberry pathogen Phytophthora fragariae indicates pathogenicity is determined by transcriptional variation in three key races.</title>
        <authorList>
            <person name="Adams T.M."/>
            <person name="Armitage A.D."/>
            <person name="Sobczyk M.K."/>
            <person name="Bates H.J."/>
            <person name="Dunwell J.M."/>
            <person name="Nellist C.F."/>
            <person name="Harrison R.J."/>
        </authorList>
    </citation>
    <scope>NUCLEOTIDE SEQUENCE [LARGE SCALE GENOMIC DNA]</scope>
    <source>
        <strain evidence="1 2">SCRP249</strain>
    </source>
</reference>
<name>A0A6A3JCZ9_9STRA</name>
<comment type="caution">
    <text evidence="1">The sequence shown here is derived from an EMBL/GenBank/DDBJ whole genome shotgun (WGS) entry which is preliminary data.</text>
</comment>